<dbReference type="AlphaFoldDB" id="A0A0R3QTW8"/>
<name>A0A0R3QTW8_9BILA</name>
<keyword evidence="1" id="KW-1133">Transmembrane helix</keyword>
<dbReference type="WBParaSite" id="BTMF_0001117001-mRNA-1">
    <property type="protein sequence ID" value="BTMF_0001117001-mRNA-1"/>
    <property type="gene ID" value="BTMF_0001117001"/>
</dbReference>
<organism evidence="4">
    <name type="scientific">Brugia timori</name>
    <dbReference type="NCBI Taxonomy" id="42155"/>
    <lineage>
        <taxon>Eukaryota</taxon>
        <taxon>Metazoa</taxon>
        <taxon>Ecdysozoa</taxon>
        <taxon>Nematoda</taxon>
        <taxon>Chromadorea</taxon>
        <taxon>Rhabditida</taxon>
        <taxon>Spirurina</taxon>
        <taxon>Spiruromorpha</taxon>
        <taxon>Filarioidea</taxon>
        <taxon>Onchocercidae</taxon>
        <taxon>Brugia</taxon>
    </lineage>
</organism>
<reference evidence="4" key="1">
    <citation type="submission" date="2017-02" db="UniProtKB">
        <authorList>
            <consortium name="WormBaseParasite"/>
        </authorList>
    </citation>
    <scope>IDENTIFICATION</scope>
</reference>
<accession>A0A0R3QTW8</accession>
<keyword evidence="3" id="KW-1185">Reference proteome</keyword>
<protein>
    <submittedName>
        <fullName evidence="2 4">Uncharacterized protein</fullName>
    </submittedName>
</protein>
<dbReference type="Proteomes" id="UP000280834">
    <property type="component" value="Unassembled WGS sequence"/>
</dbReference>
<gene>
    <name evidence="2" type="ORF">BTMF_LOCUS9207</name>
</gene>
<evidence type="ECO:0000313" key="4">
    <source>
        <dbReference type="WBParaSite" id="BTMF_0001117001-mRNA-1"/>
    </source>
</evidence>
<dbReference type="EMBL" id="UZAG01016819">
    <property type="protein sequence ID" value="VDO31039.1"/>
    <property type="molecule type" value="Genomic_DNA"/>
</dbReference>
<keyword evidence="1" id="KW-0472">Membrane</keyword>
<evidence type="ECO:0000313" key="3">
    <source>
        <dbReference type="Proteomes" id="UP000280834"/>
    </source>
</evidence>
<evidence type="ECO:0000256" key="1">
    <source>
        <dbReference type="SAM" id="Phobius"/>
    </source>
</evidence>
<feature type="transmembrane region" description="Helical" evidence="1">
    <location>
        <begin position="20"/>
        <end position="37"/>
    </location>
</feature>
<keyword evidence="1" id="KW-0812">Transmembrane</keyword>
<proteinExistence type="predicted"/>
<sequence>MIFEVKYSAGFHQSDQRDHFSRFFSFGIGIFCLLVKVPPNLAKRTQ</sequence>
<evidence type="ECO:0000313" key="2">
    <source>
        <dbReference type="EMBL" id="VDO31039.1"/>
    </source>
</evidence>
<reference evidence="2 3" key="2">
    <citation type="submission" date="2018-11" db="EMBL/GenBank/DDBJ databases">
        <authorList>
            <consortium name="Pathogen Informatics"/>
        </authorList>
    </citation>
    <scope>NUCLEOTIDE SEQUENCE [LARGE SCALE GENOMIC DNA]</scope>
</reference>